<evidence type="ECO:0000313" key="1">
    <source>
        <dbReference type="EMBL" id="MFH4979411.1"/>
    </source>
</evidence>
<name>A0ABD6EJI3_9BILA</name>
<sequence>MLASDFVPNSCDIDHLRCVRKHSSDTAAVVNNCGTLPSKPVSSSVQLSVEQSPKPAHIRTHPVVENTCVRTQLPMLACTHILFGCLFRGYTDVDPEVALLFNN</sequence>
<dbReference type="EMBL" id="JBGFUD010004163">
    <property type="protein sequence ID" value="MFH4979411.1"/>
    <property type="molecule type" value="Genomic_DNA"/>
</dbReference>
<gene>
    <name evidence="1" type="ORF">AB6A40_006120</name>
</gene>
<dbReference type="Proteomes" id="UP001608902">
    <property type="component" value="Unassembled WGS sequence"/>
</dbReference>
<comment type="caution">
    <text evidence="1">The sequence shown here is derived from an EMBL/GenBank/DDBJ whole genome shotgun (WGS) entry which is preliminary data.</text>
</comment>
<evidence type="ECO:0000313" key="2">
    <source>
        <dbReference type="Proteomes" id="UP001608902"/>
    </source>
</evidence>
<dbReference type="AlphaFoldDB" id="A0ABD6EJI3"/>
<accession>A0ABD6EJI3</accession>
<protein>
    <submittedName>
        <fullName evidence="1">Uncharacterized protein</fullName>
    </submittedName>
</protein>
<keyword evidence="2" id="KW-1185">Reference proteome</keyword>
<proteinExistence type="predicted"/>
<reference evidence="1 2" key="1">
    <citation type="submission" date="2024-08" db="EMBL/GenBank/DDBJ databases">
        <title>Gnathostoma spinigerum genome.</title>
        <authorList>
            <person name="Gonzalez-Bertolin B."/>
            <person name="Monzon S."/>
            <person name="Zaballos A."/>
            <person name="Jimenez P."/>
            <person name="Dekumyoy P."/>
            <person name="Varona S."/>
            <person name="Cuesta I."/>
            <person name="Sumanam S."/>
            <person name="Adisakwattana P."/>
            <person name="Gasser R.B."/>
            <person name="Hernandez-Gonzalez A."/>
            <person name="Young N.D."/>
            <person name="Perteguer M.J."/>
        </authorList>
    </citation>
    <scope>NUCLEOTIDE SEQUENCE [LARGE SCALE GENOMIC DNA]</scope>
    <source>
        <strain evidence="1">AL3</strain>
        <tissue evidence="1">Liver</tissue>
    </source>
</reference>
<organism evidence="1 2">
    <name type="scientific">Gnathostoma spinigerum</name>
    <dbReference type="NCBI Taxonomy" id="75299"/>
    <lineage>
        <taxon>Eukaryota</taxon>
        <taxon>Metazoa</taxon>
        <taxon>Ecdysozoa</taxon>
        <taxon>Nematoda</taxon>
        <taxon>Chromadorea</taxon>
        <taxon>Rhabditida</taxon>
        <taxon>Spirurina</taxon>
        <taxon>Gnathostomatomorpha</taxon>
        <taxon>Gnathostomatoidea</taxon>
        <taxon>Gnathostomatidae</taxon>
        <taxon>Gnathostoma</taxon>
    </lineage>
</organism>